<keyword evidence="2" id="KW-1185">Reference proteome</keyword>
<dbReference type="PANTHER" id="PTHR47197:SF3">
    <property type="entry name" value="DIHYDRO-HEME D1 DEHYDROGENASE"/>
    <property type="match status" value="1"/>
</dbReference>
<gene>
    <name evidence="1" type="ORF">SAMN04488033_13235</name>
</gene>
<reference evidence="2" key="1">
    <citation type="submission" date="2016-10" db="EMBL/GenBank/DDBJ databases">
        <authorList>
            <person name="Varghese N."/>
            <person name="Submissions S."/>
        </authorList>
    </citation>
    <scope>NUCLEOTIDE SEQUENCE [LARGE SCALE GENOMIC DNA]</scope>
    <source>
        <strain evidence="2">DSM 23515</strain>
    </source>
</reference>
<dbReference type="InterPro" id="IPR011044">
    <property type="entry name" value="Quino_amine_DH_bsu"/>
</dbReference>
<evidence type="ECO:0000313" key="1">
    <source>
        <dbReference type="EMBL" id="SFG16333.1"/>
    </source>
</evidence>
<proteinExistence type="predicted"/>
<dbReference type="InterPro" id="IPR051200">
    <property type="entry name" value="Host-pathogen_enzymatic-act"/>
</dbReference>
<organism evidence="1 2">
    <name type="scientific">Salegentibacter agarivorans</name>
    <dbReference type="NCBI Taxonomy" id="345907"/>
    <lineage>
        <taxon>Bacteria</taxon>
        <taxon>Pseudomonadati</taxon>
        <taxon>Bacteroidota</taxon>
        <taxon>Flavobacteriia</taxon>
        <taxon>Flavobacteriales</taxon>
        <taxon>Flavobacteriaceae</taxon>
        <taxon>Salegentibacter</taxon>
    </lineage>
</organism>
<dbReference type="Gene3D" id="2.130.10.10">
    <property type="entry name" value="YVTN repeat-like/Quinoprotein amine dehydrogenase"/>
    <property type="match status" value="1"/>
</dbReference>
<dbReference type="AlphaFoldDB" id="A0A1I2PLM8"/>
<accession>A0A1I2PLM8</accession>
<dbReference type="InterPro" id="IPR015943">
    <property type="entry name" value="WD40/YVTN_repeat-like_dom_sf"/>
</dbReference>
<dbReference type="RefSeq" id="WP_093306288.1">
    <property type="nucleotide sequence ID" value="NZ_FOOH01000032.1"/>
</dbReference>
<dbReference type="EMBL" id="FOOH01000032">
    <property type="protein sequence ID" value="SFG16333.1"/>
    <property type="molecule type" value="Genomic_DNA"/>
</dbReference>
<dbReference type="PANTHER" id="PTHR47197">
    <property type="entry name" value="PROTEIN NIRF"/>
    <property type="match status" value="1"/>
</dbReference>
<dbReference type="SUPFAM" id="SSF50969">
    <property type="entry name" value="YVTN repeat-like/Quinoprotein amine dehydrogenase"/>
    <property type="match status" value="1"/>
</dbReference>
<evidence type="ECO:0000313" key="2">
    <source>
        <dbReference type="Proteomes" id="UP000199116"/>
    </source>
</evidence>
<protein>
    <recommendedName>
        <fullName evidence="3">40-residue YVTN family beta-propeller repeat-containing protein</fullName>
    </recommendedName>
</protein>
<dbReference type="Pfam" id="PF16819">
    <property type="entry name" value="DUF5074"/>
    <property type="match status" value="1"/>
</dbReference>
<dbReference type="InterPro" id="IPR031815">
    <property type="entry name" value="DUF5074"/>
</dbReference>
<sequence>MKRISKLLTMAVISGLFLNSCSSDDDVVDPEIEQPESTYADGLFVLNEGGFGNNNSSISYIDNDFSNLESDIFSTVNGSSLGDTGQSLTLDDNYAYIVMNVSNIVQIVDRYTFEHIHTIEEGLSNPRYLTLVDEKIYVTNWGDASNDTDDYIAIYNASTYESTGTISVGEGPEKIINDNNKLYVALQGGYNYNNKIVIIDPISNTVEVSIEIGDSPNAIEISDGFLWVMSGGVPGYAQGVGETAGSISKIDLSNNEITEELIFPNTTDHPSNFEIEDDTIYYTLNGSVYSMEESATELPEESLFTFTDITSFYGFEIEDGYLYTGDAGDYSSNGVVRIYNFEGEIISQFDSGGVSPNGFYFTD</sequence>
<dbReference type="Proteomes" id="UP000199116">
    <property type="component" value="Unassembled WGS sequence"/>
</dbReference>
<name>A0A1I2PLM8_9FLAO</name>
<evidence type="ECO:0008006" key="3">
    <source>
        <dbReference type="Google" id="ProtNLM"/>
    </source>
</evidence>